<feature type="domain" description="Transposase (putative) gypsy type" evidence="3">
    <location>
        <begin position="57"/>
        <end position="117"/>
    </location>
</feature>
<keyword evidence="1" id="KW-0175">Coiled coil</keyword>
<sequence length="570" mass="63475">MGRDTIQLETAVSTISPEYLLEFTSEYGISEDLHPELPGPEERIVDFPEGKVGVYTKFFEFANFRLPISQFLFDILGHYQIHLSQLSVIGAAKVSHFEINCRVLNIIPSLNLFRVFYIPSFNAGWMSFSKRPGKNTPQCYTKPLDSLKNWNNRFFWVDERVFPTVVDWRINAPKDEMPVEGSYSAEDVAVLNTRHDRGGCFAPNPTKVKMGTHPRAAHEVPLLTATANRVIVMEDATVASGSSGTPSTVEKSPLEFANEDSPQRITEGDGTTGQAHDELSQETPQKRLQRPRSTRGGKSIAAMGLGADSTFTSVAQETPADVSDPEPLSYAKPHPYSQQDIAQSSRIPATEIPAGGVATTKVPGLFSAKSPESKRSMSVPSVEGSPGAIYQPGWGVTNDCRLDTPEACQDMVDHTVPPWYFSELRHLPNTEFLAQYNINLARQVALGSQLRLRFGQEVRLLKKARAQVARRNERIQVREEEIKRLGEEVESLKVVETEVHGLRNQTQNLETLLEAEVDMKATEAKNAELSKELESLRAKFSDLQLNNNQLSQQVSTFQAQVTCEERINAV</sequence>
<reference evidence="4" key="2">
    <citation type="submission" date="2022-01" db="EMBL/GenBank/DDBJ databases">
        <authorList>
            <person name="Yamashiro T."/>
            <person name="Shiraishi A."/>
            <person name="Satake H."/>
            <person name="Nakayama K."/>
        </authorList>
    </citation>
    <scope>NUCLEOTIDE SEQUENCE</scope>
</reference>
<dbReference type="PANTHER" id="PTHR31099">
    <property type="entry name" value="OS06G0165300 PROTEIN"/>
    <property type="match status" value="1"/>
</dbReference>
<organism evidence="4 5">
    <name type="scientific">Tanacetum coccineum</name>
    <dbReference type="NCBI Taxonomy" id="301880"/>
    <lineage>
        <taxon>Eukaryota</taxon>
        <taxon>Viridiplantae</taxon>
        <taxon>Streptophyta</taxon>
        <taxon>Embryophyta</taxon>
        <taxon>Tracheophyta</taxon>
        <taxon>Spermatophyta</taxon>
        <taxon>Magnoliopsida</taxon>
        <taxon>eudicotyledons</taxon>
        <taxon>Gunneridae</taxon>
        <taxon>Pentapetalae</taxon>
        <taxon>asterids</taxon>
        <taxon>campanulids</taxon>
        <taxon>Asterales</taxon>
        <taxon>Asteraceae</taxon>
        <taxon>Asteroideae</taxon>
        <taxon>Anthemideae</taxon>
        <taxon>Anthemidinae</taxon>
        <taxon>Tanacetum</taxon>
    </lineage>
</organism>
<proteinExistence type="predicted"/>
<comment type="caution">
    <text evidence="4">The sequence shown here is derived from an EMBL/GenBank/DDBJ whole genome shotgun (WGS) entry which is preliminary data.</text>
</comment>
<feature type="region of interest" description="Disordered" evidence="2">
    <location>
        <begin position="237"/>
        <end position="308"/>
    </location>
</feature>
<dbReference type="EMBL" id="BQNB010010972">
    <property type="protein sequence ID" value="GJS84414.1"/>
    <property type="molecule type" value="Genomic_DNA"/>
</dbReference>
<dbReference type="Proteomes" id="UP001151760">
    <property type="component" value="Unassembled WGS sequence"/>
</dbReference>
<protein>
    <recommendedName>
        <fullName evidence="3">Transposase (putative) gypsy type domain-containing protein</fullName>
    </recommendedName>
</protein>
<dbReference type="Pfam" id="PF04195">
    <property type="entry name" value="Transposase_28"/>
    <property type="match status" value="1"/>
</dbReference>
<keyword evidence="5" id="KW-1185">Reference proteome</keyword>
<evidence type="ECO:0000256" key="1">
    <source>
        <dbReference type="SAM" id="Coils"/>
    </source>
</evidence>
<evidence type="ECO:0000313" key="4">
    <source>
        <dbReference type="EMBL" id="GJS84414.1"/>
    </source>
</evidence>
<dbReference type="InterPro" id="IPR007321">
    <property type="entry name" value="Transposase_28"/>
</dbReference>
<dbReference type="PANTHER" id="PTHR31099:SF41">
    <property type="entry name" value="TRANSPOSASE (PUTATIVE), GYPSY TYPE-RELATED"/>
    <property type="match status" value="1"/>
</dbReference>
<reference evidence="4" key="1">
    <citation type="journal article" date="2022" name="Int. J. Mol. Sci.">
        <title>Draft Genome of Tanacetum Coccineum: Genomic Comparison of Closely Related Tanacetum-Family Plants.</title>
        <authorList>
            <person name="Yamashiro T."/>
            <person name="Shiraishi A."/>
            <person name="Nakayama K."/>
            <person name="Satake H."/>
        </authorList>
    </citation>
    <scope>NUCLEOTIDE SEQUENCE</scope>
</reference>
<evidence type="ECO:0000313" key="5">
    <source>
        <dbReference type="Proteomes" id="UP001151760"/>
    </source>
</evidence>
<gene>
    <name evidence="4" type="ORF">Tco_0750955</name>
</gene>
<name>A0ABQ4Z2P6_9ASTR</name>
<feature type="coiled-coil region" evidence="1">
    <location>
        <begin position="461"/>
        <end position="553"/>
    </location>
</feature>
<feature type="compositionally biased region" description="Polar residues" evidence="2">
    <location>
        <begin position="239"/>
        <end position="250"/>
    </location>
</feature>
<evidence type="ECO:0000259" key="3">
    <source>
        <dbReference type="Pfam" id="PF04195"/>
    </source>
</evidence>
<accession>A0ABQ4Z2P6</accession>
<evidence type="ECO:0000256" key="2">
    <source>
        <dbReference type="SAM" id="MobiDB-lite"/>
    </source>
</evidence>